<comment type="caution">
    <text evidence="1">The sequence shown here is derived from an EMBL/GenBank/DDBJ whole genome shotgun (WGS) entry which is preliminary data.</text>
</comment>
<gene>
    <name evidence="1" type="ORF">SDC9_149894</name>
</gene>
<organism evidence="1">
    <name type="scientific">bioreactor metagenome</name>
    <dbReference type="NCBI Taxonomy" id="1076179"/>
    <lineage>
        <taxon>unclassified sequences</taxon>
        <taxon>metagenomes</taxon>
        <taxon>ecological metagenomes</taxon>
    </lineage>
</organism>
<sequence length="75" mass="8305">MVVLERPGQPHIGICGIHCEIYIRLKPIHYFGVGHIVPAVEESPFGIGYRSVYRFPVVGCKRSVKVGVIVIASCR</sequence>
<reference evidence="1" key="1">
    <citation type="submission" date="2019-08" db="EMBL/GenBank/DDBJ databases">
        <authorList>
            <person name="Kucharzyk K."/>
            <person name="Murdoch R.W."/>
            <person name="Higgins S."/>
            <person name="Loffler F."/>
        </authorList>
    </citation>
    <scope>NUCLEOTIDE SEQUENCE</scope>
</reference>
<dbReference type="EMBL" id="VSSQ01048632">
    <property type="protein sequence ID" value="MPN02678.1"/>
    <property type="molecule type" value="Genomic_DNA"/>
</dbReference>
<proteinExistence type="predicted"/>
<dbReference type="AlphaFoldDB" id="A0A645EKY8"/>
<protein>
    <submittedName>
        <fullName evidence="1">Uncharacterized protein</fullName>
    </submittedName>
</protein>
<name>A0A645EKY8_9ZZZZ</name>
<accession>A0A645EKY8</accession>
<evidence type="ECO:0000313" key="1">
    <source>
        <dbReference type="EMBL" id="MPN02678.1"/>
    </source>
</evidence>